<accession>A0A9X0D261</accession>
<dbReference type="InterPro" id="IPR001314">
    <property type="entry name" value="Peptidase_S1A"/>
</dbReference>
<evidence type="ECO:0000313" key="7">
    <source>
        <dbReference type="EMBL" id="KAJ7382094.1"/>
    </source>
</evidence>
<protein>
    <recommendedName>
        <fullName evidence="6">Peptidase S1 domain-containing protein</fullName>
    </recommendedName>
</protein>
<dbReference type="InterPro" id="IPR009003">
    <property type="entry name" value="Peptidase_S1_PA"/>
</dbReference>
<evidence type="ECO:0000313" key="8">
    <source>
        <dbReference type="Proteomes" id="UP001163046"/>
    </source>
</evidence>
<dbReference type="Pfam" id="PF00089">
    <property type="entry name" value="Trypsin"/>
    <property type="match status" value="1"/>
</dbReference>
<dbReference type="SUPFAM" id="SSF50494">
    <property type="entry name" value="Trypsin-like serine proteases"/>
    <property type="match status" value="1"/>
</dbReference>
<comment type="caution">
    <text evidence="7">The sequence shown here is derived from an EMBL/GenBank/DDBJ whole genome shotgun (WGS) entry which is preliminary data.</text>
</comment>
<feature type="domain" description="Peptidase S1" evidence="6">
    <location>
        <begin position="29"/>
        <end position="226"/>
    </location>
</feature>
<dbReference type="CDD" id="cd00190">
    <property type="entry name" value="Tryp_SPc"/>
    <property type="match status" value="1"/>
</dbReference>
<dbReference type="OrthoDB" id="10061449at2759"/>
<dbReference type="EMBL" id="MU825939">
    <property type="protein sequence ID" value="KAJ7382094.1"/>
    <property type="molecule type" value="Genomic_DNA"/>
</dbReference>
<proteinExistence type="predicted"/>
<evidence type="ECO:0000256" key="2">
    <source>
        <dbReference type="ARBA" id="ARBA00022801"/>
    </source>
</evidence>
<dbReference type="Gene3D" id="2.40.10.10">
    <property type="entry name" value="Trypsin-like serine proteases"/>
    <property type="match status" value="1"/>
</dbReference>
<dbReference type="AlphaFoldDB" id="A0A9X0D261"/>
<dbReference type="PRINTS" id="PR00722">
    <property type="entry name" value="CHYMOTRYPSIN"/>
</dbReference>
<gene>
    <name evidence="7" type="ORF">OS493_037063</name>
</gene>
<evidence type="ECO:0000256" key="1">
    <source>
        <dbReference type="ARBA" id="ARBA00022670"/>
    </source>
</evidence>
<dbReference type="PANTHER" id="PTHR24252">
    <property type="entry name" value="ACROSIN-RELATED"/>
    <property type="match status" value="1"/>
</dbReference>
<evidence type="ECO:0000259" key="6">
    <source>
        <dbReference type="PROSITE" id="PS50240"/>
    </source>
</evidence>
<organism evidence="7 8">
    <name type="scientific">Desmophyllum pertusum</name>
    <dbReference type="NCBI Taxonomy" id="174260"/>
    <lineage>
        <taxon>Eukaryota</taxon>
        <taxon>Metazoa</taxon>
        <taxon>Cnidaria</taxon>
        <taxon>Anthozoa</taxon>
        <taxon>Hexacorallia</taxon>
        <taxon>Scleractinia</taxon>
        <taxon>Caryophylliina</taxon>
        <taxon>Caryophylliidae</taxon>
        <taxon>Desmophyllum</taxon>
    </lineage>
</organism>
<name>A0A9X0D261_9CNID</name>
<dbReference type="InterPro" id="IPR018114">
    <property type="entry name" value="TRYPSIN_HIS"/>
</dbReference>
<dbReference type="SMART" id="SM00020">
    <property type="entry name" value="Tryp_SPc"/>
    <property type="match status" value="1"/>
</dbReference>
<dbReference type="GO" id="GO:0006508">
    <property type="term" value="P:proteolysis"/>
    <property type="evidence" value="ECO:0007669"/>
    <property type="project" value="UniProtKB-KW"/>
</dbReference>
<keyword evidence="3 5" id="KW-0720">Serine protease</keyword>
<dbReference type="PANTHER" id="PTHR24252:SF7">
    <property type="entry name" value="HYALIN"/>
    <property type="match status" value="1"/>
</dbReference>
<dbReference type="FunFam" id="2.40.10.10:FF:000003">
    <property type="entry name" value="Transmembrane serine protease 3"/>
    <property type="match status" value="1"/>
</dbReference>
<dbReference type="GO" id="GO:0004252">
    <property type="term" value="F:serine-type endopeptidase activity"/>
    <property type="evidence" value="ECO:0007669"/>
    <property type="project" value="InterPro"/>
</dbReference>
<dbReference type="Proteomes" id="UP001163046">
    <property type="component" value="Unassembled WGS sequence"/>
</dbReference>
<dbReference type="InterPro" id="IPR043504">
    <property type="entry name" value="Peptidase_S1_PA_chymotrypsin"/>
</dbReference>
<keyword evidence="2 5" id="KW-0378">Hydrolase</keyword>
<keyword evidence="8" id="KW-1185">Reference proteome</keyword>
<dbReference type="InterPro" id="IPR033116">
    <property type="entry name" value="TRYPSIN_SER"/>
</dbReference>
<dbReference type="PROSITE" id="PS50240">
    <property type="entry name" value="TRYPSIN_DOM"/>
    <property type="match status" value="1"/>
</dbReference>
<dbReference type="PROSITE" id="PS00134">
    <property type="entry name" value="TRYPSIN_HIS"/>
    <property type="match status" value="1"/>
</dbReference>
<reference evidence="7" key="1">
    <citation type="submission" date="2023-01" db="EMBL/GenBank/DDBJ databases">
        <title>Genome assembly of the deep-sea coral Lophelia pertusa.</title>
        <authorList>
            <person name="Herrera S."/>
            <person name="Cordes E."/>
        </authorList>
    </citation>
    <scope>NUCLEOTIDE SEQUENCE</scope>
    <source>
        <strain evidence="7">USNM1676648</strain>
        <tissue evidence="7">Polyp</tissue>
    </source>
</reference>
<evidence type="ECO:0000256" key="5">
    <source>
        <dbReference type="RuleBase" id="RU363034"/>
    </source>
</evidence>
<dbReference type="InterPro" id="IPR001254">
    <property type="entry name" value="Trypsin_dom"/>
</dbReference>
<keyword evidence="1 5" id="KW-0645">Protease</keyword>
<evidence type="ECO:0000256" key="4">
    <source>
        <dbReference type="ARBA" id="ARBA00023157"/>
    </source>
</evidence>
<evidence type="ECO:0000256" key="3">
    <source>
        <dbReference type="ARBA" id="ARBA00022825"/>
    </source>
</evidence>
<keyword evidence="4" id="KW-1015">Disulfide bond</keyword>
<sequence length="226" mass="24384">MQPNVLVFGYLPLDHSGDGCGNRPYTSRVVNGENASPHSWPWQISLRVNGRHICGGSLIKPDWVLTAAHCVDRNPRPSGYTVVVGAHRRTGSTSVQQTFRLRQLFKHEQFNMRQLRNDVALLQLERPIQASSKVNTVCLPSSGSRVKPGTQCYITGWGRTVGGGNAADTLQQAMLPVAAHSDCSRVNGRLVPVEERSMVCAGGQGKGGCQGDSGGPFVCNEGGMWS</sequence>
<dbReference type="PROSITE" id="PS00135">
    <property type="entry name" value="TRYPSIN_SER"/>
    <property type="match status" value="1"/>
</dbReference>